<sequence>MKVATALLLLIGSLCATMVFDLPDLKKPFKFSRGIIPHQICKGRFLLETETQGSVNVFVFAENSMRVFSKYNLKSRESVNFSFSLTEGQVYTIQIEENTPIPETNIKILYELTSQYNTFDKKIASSEVIIPALQELSGLEKHLKDLAFQTTKRLGETVAFSDSIGEIVFTILCINFLMFLSLTGILTYQMFTFKDYLKKKKMI</sequence>
<dbReference type="RefSeq" id="XP_067545152.1">
    <property type="nucleotide sequence ID" value="XM_067687444.1"/>
</dbReference>
<dbReference type="OrthoDB" id="759142at2759"/>
<keyword evidence="1" id="KW-1133">Transmembrane helix</keyword>
<comment type="caution">
    <text evidence="3">The sequence shown here is derived from an EMBL/GenBank/DDBJ whole genome shotgun (WGS) entry which is preliminary data.</text>
</comment>
<evidence type="ECO:0000313" key="4">
    <source>
        <dbReference type="Proteomes" id="UP000185944"/>
    </source>
</evidence>
<accession>A0A177EJA3</accession>
<organism evidence="3 4">
    <name type="scientific">Nematocida displodere</name>
    <dbReference type="NCBI Taxonomy" id="1805483"/>
    <lineage>
        <taxon>Eukaryota</taxon>
        <taxon>Fungi</taxon>
        <taxon>Fungi incertae sedis</taxon>
        <taxon>Microsporidia</taxon>
        <taxon>Nematocida</taxon>
    </lineage>
</organism>
<dbReference type="Proteomes" id="UP000185944">
    <property type="component" value="Unassembled WGS sequence"/>
</dbReference>
<keyword evidence="4" id="KW-1185">Reference proteome</keyword>
<evidence type="ECO:0000256" key="1">
    <source>
        <dbReference type="SAM" id="Phobius"/>
    </source>
</evidence>
<evidence type="ECO:0000256" key="2">
    <source>
        <dbReference type="SAM" id="SignalP"/>
    </source>
</evidence>
<gene>
    <name evidence="3" type="ORF">NEDG_00026</name>
</gene>
<dbReference type="STRING" id="1805483.A0A177EJA3"/>
<proteinExistence type="predicted"/>
<keyword evidence="1" id="KW-0812">Transmembrane</keyword>
<protein>
    <recommendedName>
        <fullName evidence="5">GOLD domain-containing protein</fullName>
    </recommendedName>
</protein>
<name>A0A177EJA3_9MICR</name>
<feature type="signal peptide" evidence="2">
    <location>
        <begin position="1"/>
        <end position="16"/>
    </location>
</feature>
<dbReference type="VEuPathDB" id="MicrosporidiaDB:NEDG_00026"/>
<evidence type="ECO:0000313" key="3">
    <source>
        <dbReference type="EMBL" id="OAG31551.1"/>
    </source>
</evidence>
<reference evidence="3 4" key="1">
    <citation type="submission" date="2016-02" db="EMBL/GenBank/DDBJ databases">
        <title>Discovery of a natural microsporidian pathogen with a broad tissue tropism in Caenorhabditis elegans.</title>
        <authorList>
            <person name="Luallen R.J."/>
            <person name="Reinke A.W."/>
            <person name="Tong L."/>
            <person name="Botts M.R."/>
            <person name="Felix M.-A."/>
            <person name="Troemel E.R."/>
        </authorList>
    </citation>
    <scope>NUCLEOTIDE SEQUENCE [LARGE SCALE GENOMIC DNA]</scope>
    <source>
        <strain evidence="3 4">JUm2807</strain>
    </source>
</reference>
<dbReference type="GeneID" id="93646376"/>
<feature type="transmembrane region" description="Helical" evidence="1">
    <location>
        <begin position="167"/>
        <end position="191"/>
    </location>
</feature>
<keyword evidence="2" id="KW-0732">Signal</keyword>
<evidence type="ECO:0008006" key="5">
    <source>
        <dbReference type="Google" id="ProtNLM"/>
    </source>
</evidence>
<dbReference type="EMBL" id="LTDL01000014">
    <property type="protein sequence ID" value="OAG31551.1"/>
    <property type="molecule type" value="Genomic_DNA"/>
</dbReference>
<keyword evidence="1" id="KW-0472">Membrane</keyword>
<dbReference type="AlphaFoldDB" id="A0A177EJA3"/>
<feature type="chain" id="PRO_5008060445" description="GOLD domain-containing protein" evidence="2">
    <location>
        <begin position="17"/>
        <end position="203"/>
    </location>
</feature>